<evidence type="ECO:0000313" key="3">
    <source>
        <dbReference type="EMBL" id="GJJ69848.1"/>
    </source>
</evidence>
<sequence>MASTLCSRIASTSHIRSLLTKTSHSQASVSARSFSASSAYCSRRKNASSTSTATSTAPLANKQTKNPFLAPANSVLAYVGPYAGSLRQCKSVAFVFGACGCIAIPSTLFLGNTEHALAVMAGVASLSPSVLLHALFKDNVTKIHVQGTADKNTAAAAVKVSSSDDLKLTFEKLNWRGVPLHTQVSSSDLRIKSETEKVVHWTTESAKPVTLIASGAPKPSSSSAPSTVSPRKENYKIDKLMMLSNPSFSFVLDQIEHQSRLSRRKE</sequence>
<comment type="caution">
    <text evidence="3">The sequence shown here is derived from an EMBL/GenBank/DDBJ whole genome shotgun (WGS) entry which is preliminary data.</text>
</comment>
<feature type="compositionally biased region" description="Low complexity" evidence="1">
    <location>
        <begin position="213"/>
        <end position="229"/>
    </location>
</feature>
<evidence type="ECO:0000256" key="1">
    <source>
        <dbReference type="SAM" id="MobiDB-lite"/>
    </source>
</evidence>
<organism evidence="3 4">
    <name type="scientific">Entomortierella parvispora</name>
    <dbReference type="NCBI Taxonomy" id="205924"/>
    <lineage>
        <taxon>Eukaryota</taxon>
        <taxon>Fungi</taxon>
        <taxon>Fungi incertae sedis</taxon>
        <taxon>Mucoromycota</taxon>
        <taxon>Mortierellomycotina</taxon>
        <taxon>Mortierellomycetes</taxon>
        <taxon>Mortierellales</taxon>
        <taxon>Mortierellaceae</taxon>
        <taxon>Entomortierella</taxon>
    </lineage>
</organism>
<keyword evidence="2" id="KW-0472">Membrane</keyword>
<dbReference type="AlphaFoldDB" id="A0A9P3LTB4"/>
<evidence type="ECO:0000256" key="2">
    <source>
        <dbReference type="SAM" id="Phobius"/>
    </source>
</evidence>
<accession>A0A9P3LTB4</accession>
<reference evidence="3" key="1">
    <citation type="submission" date="2021-11" db="EMBL/GenBank/DDBJ databases">
        <authorList>
            <person name="Herlambang A."/>
            <person name="Guo Y."/>
            <person name="Takashima Y."/>
            <person name="Nishizawa T."/>
        </authorList>
    </citation>
    <scope>NUCLEOTIDE SEQUENCE</scope>
    <source>
        <strain evidence="3">E1425</strain>
    </source>
</reference>
<feature type="transmembrane region" description="Helical" evidence="2">
    <location>
        <begin position="116"/>
        <end position="136"/>
    </location>
</feature>
<feature type="transmembrane region" description="Helical" evidence="2">
    <location>
        <begin position="92"/>
        <end position="110"/>
    </location>
</feature>
<keyword evidence="2" id="KW-0812">Transmembrane</keyword>
<keyword evidence="4" id="KW-1185">Reference proteome</keyword>
<name>A0A9P3LTB4_9FUNG</name>
<evidence type="ECO:0000313" key="4">
    <source>
        <dbReference type="Proteomes" id="UP000827284"/>
    </source>
</evidence>
<protein>
    <submittedName>
        <fullName evidence="3">Uncharacterized protein</fullName>
    </submittedName>
</protein>
<gene>
    <name evidence="3" type="ORF">EMPS_02197</name>
</gene>
<keyword evidence="2" id="KW-1133">Transmembrane helix</keyword>
<dbReference type="EMBL" id="BQFW01000003">
    <property type="protein sequence ID" value="GJJ69848.1"/>
    <property type="molecule type" value="Genomic_DNA"/>
</dbReference>
<feature type="region of interest" description="Disordered" evidence="1">
    <location>
        <begin position="212"/>
        <end position="231"/>
    </location>
</feature>
<proteinExistence type="predicted"/>
<reference evidence="3" key="2">
    <citation type="journal article" date="2022" name="Microbiol. Resour. Announc.">
        <title>Whole-Genome Sequence of Entomortierella parvispora E1425, a Mucoromycotan Fungus Associated with Burkholderiaceae-Related Endosymbiotic Bacteria.</title>
        <authorList>
            <person name="Herlambang A."/>
            <person name="Guo Y."/>
            <person name="Takashima Y."/>
            <person name="Narisawa K."/>
            <person name="Ohta H."/>
            <person name="Nishizawa T."/>
        </authorList>
    </citation>
    <scope>NUCLEOTIDE SEQUENCE</scope>
    <source>
        <strain evidence="3">E1425</strain>
    </source>
</reference>
<dbReference type="OrthoDB" id="2378256at2759"/>
<dbReference type="Proteomes" id="UP000827284">
    <property type="component" value="Unassembled WGS sequence"/>
</dbReference>